<organism evidence="12 13">
    <name type="scientific">Synchytrium endobioticum</name>
    <dbReference type="NCBI Taxonomy" id="286115"/>
    <lineage>
        <taxon>Eukaryota</taxon>
        <taxon>Fungi</taxon>
        <taxon>Fungi incertae sedis</taxon>
        <taxon>Chytridiomycota</taxon>
        <taxon>Chytridiomycota incertae sedis</taxon>
        <taxon>Chytridiomycetes</taxon>
        <taxon>Synchytriales</taxon>
        <taxon>Synchytriaceae</taxon>
        <taxon>Synchytrium</taxon>
    </lineage>
</organism>
<dbReference type="InterPro" id="IPR022780">
    <property type="entry name" value="Dynein_light_int_chain"/>
</dbReference>
<dbReference type="PANTHER" id="PTHR12688:SF0">
    <property type="entry name" value="DYNEIN LIGHT INTERMEDIATE CHAIN"/>
    <property type="match status" value="1"/>
</dbReference>
<comment type="similarity">
    <text evidence="2">Belongs to the dynein light intermediate chain family.</text>
</comment>
<dbReference type="PANTHER" id="PTHR12688">
    <property type="entry name" value="DYNEIN LIGHT INTERMEDIATE CHAIN"/>
    <property type="match status" value="1"/>
</dbReference>
<keyword evidence="7" id="KW-0067">ATP-binding</keyword>
<evidence type="ECO:0008006" key="14">
    <source>
        <dbReference type="Google" id="ProtNLM"/>
    </source>
</evidence>
<evidence type="ECO:0000256" key="5">
    <source>
        <dbReference type="ARBA" id="ARBA00022701"/>
    </source>
</evidence>
<dbReference type="Pfam" id="PF05783">
    <property type="entry name" value="DLIC"/>
    <property type="match status" value="1"/>
</dbReference>
<evidence type="ECO:0000313" key="13">
    <source>
        <dbReference type="Proteomes" id="UP000320475"/>
    </source>
</evidence>
<evidence type="ECO:0000256" key="10">
    <source>
        <dbReference type="ARBA" id="ARBA00023212"/>
    </source>
</evidence>
<evidence type="ECO:0000256" key="3">
    <source>
        <dbReference type="ARBA" id="ARBA00022448"/>
    </source>
</evidence>
<feature type="region of interest" description="Disordered" evidence="11">
    <location>
        <begin position="494"/>
        <end position="514"/>
    </location>
</feature>
<evidence type="ECO:0000256" key="6">
    <source>
        <dbReference type="ARBA" id="ARBA00022741"/>
    </source>
</evidence>
<evidence type="ECO:0000256" key="11">
    <source>
        <dbReference type="SAM" id="MobiDB-lite"/>
    </source>
</evidence>
<dbReference type="GO" id="GO:0000226">
    <property type="term" value="P:microtubule cytoskeleton organization"/>
    <property type="evidence" value="ECO:0007669"/>
    <property type="project" value="TreeGrafter"/>
</dbReference>
<reference evidence="12 13" key="1">
    <citation type="journal article" date="2019" name="Sci. Rep.">
        <title>Comparative genomics of chytrid fungi reveal insights into the obligate biotrophic and pathogenic lifestyle of Synchytrium endobioticum.</title>
        <authorList>
            <person name="van de Vossenberg B.T.L.H."/>
            <person name="Warris S."/>
            <person name="Nguyen H.D.T."/>
            <person name="van Gent-Pelzer M.P.E."/>
            <person name="Joly D.L."/>
            <person name="van de Geest H.C."/>
            <person name="Bonants P.J.M."/>
            <person name="Smith D.S."/>
            <person name="Levesque C.A."/>
            <person name="van der Lee T.A.J."/>
        </authorList>
    </citation>
    <scope>NUCLEOTIDE SEQUENCE [LARGE SCALE GENOMIC DNA]</scope>
    <source>
        <strain evidence="12 13">LEV6574</strain>
    </source>
</reference>
<dbReference type="Proteomes" id="UP000320475">
    <property type="component" value="Unassembled WGS sequence"/>
</dbReference>
<keyword evidence="8" id="KW-0243">Dynein</keyword>
<evidence type="ECO:0000256" key="8">
    <source>
        <dbReference type="ARBA" id="ARBA00023017"/>
    </source>
</evidence>
<keyword evidence="9" id="KW-0505">Motor protein</keyword>
<comment type="subcellular location">
    <subcellularLocation>
        <location evidence="1">Cytoplasm</location>
        <location evidence="1">Cytoskeleton</location>
    </subcellularLocation>
</comment>
<dbReference type="SUPFAM" id="SSF52540">
    <property type="entry name" value="P-loop containing nucleoside triphosphate hydrolases"/>
    <property type="match status" value="1"/>
</dbReference>
<comment type="caution">
    <text evidence="12">The sequence shown here is derived from an EMBL/GenBank/DDBJ whole genome shotgun (WGS) entry which is preliminary data.</text>
</comment>
<evidence type="ECO:0000256" key="1">
    <source>
        <dbReference type="ARBA" id="ARBA00004245"/>
    </source>
</evidence>
<evidence type="ECO:0000256" key="9">
    <source>
        <dbReference type="ARBA" id="ARBA00023175"/>
    </source>
</evidence>
<dbReference type="VEuPathDB" id="FungiDB:SeMB42_g03189"/>
<dbReference type="InterPro" id="IPR008467">
    <property type="entry name" value="Dynein1_light_intermed_chain"/>
</dbReference>
<dbReference type="OrthoDB" id="27603at2759"/>
<proteinExistence type="inferred from homology"/>
<dbReference type="GO" id="GO:0005524">
    <property type="term" value="F:ATP binding"/>
    <property type="evidence" value="ECO:0007669"/>
    <property type="project" value="UniProtKB-KW"/>
</dbReference>
<dbReference type="GO" id="GO:0007018">
    <property type="term" value="P:microtubule-based movement"/>
    <property type="evidence" value="ECO:0007669"/>
    <property type="project" value="InterPro"/>
</dbReference>
<evidence type="ECO:0000256" key="2">
    <source>
        <dbReference type="ARBA" id="ARBA00006831"/>
    </source>
</evidence>
<gene>
    <name evidence="12" type="ORF">SeLEV6574_g04735</name>
</gene>
<keyword evidence="10" id="KW-0206">Cytoskeleton</keyword>
<dbReference type="GO" id="GO:0045504">
    <property type="term" value="F:dynein heavy chain binding"/>
    <property type="evidence" value="ECO:0007669"/>
    <property type="project" value="TreeGrafter"/>
</dbReference>
<feature type="compositionally biased region" description="Polar residues" evidence="11">
    <location>
        <begin position="494"/>
        <end position="506"/>
    </location>
</feature>
<keyword evidence="6" id="KW-0547">Nucleotide-binding</keyword>
<dbReference type="AlphaFoldDB" id="A0A507CYB8"/>
<keyword evidence="5" id="KW-0493">Microtubule</keyword>
<dbReference type="GO" id="GO:0005874">
    <property type="term" value="C:microtubule"/>
    <property type="evidence" value="ECO:0007669"/>
    <property type="project" value="UniProtKB-KW"/>
</dbReference>
<keyword evidence="3" id="KW-0813">Transport</keyword>
<dbReference type="InterPro" id="IPR027417">
    <property type="entry name" value="P-loop_NTPase"/>
</dbReference>
<evidence type="ECO:0000256" key="4">
    <source>
        <dbReference type="ARBA" id="ARBA00022490"/>
    </source>
</evidence>
<protein>
    <recommendedName>
        <fullName evidence="14">Dynein light intermediate chain</fullName>
    </recommendedName>
</protein>
<evidence type="ECO:0000313" key="12">
    <source>
        <dbReference type="EMBL" id="TPX44051.1"/>
    </source>
</evidence>
<accession>A0A507CYB8</accession>
<dbReference type="EMBL" id="QEAM01000200">
    <property type="protein sequence ID" value="TPX44051.1"/>
    <property type="molecule type" value="Genomic_DNA"/>
</dbReference>
<keyword evidence="4" id="KW-0963">Cytoplasm</keyword>
<evidence type="ECO:0000256" key="7">
    <source>
        <dbReference type="ARBA" id="ARBA00022840"/>
    </source>
</evidence>
<sequence length="514" mass="56367">MVTTLVSAQQQRMYSSPGITSSSRMSIVGINEATPLWSSILSNTSSSRSVPSKNILIVGDQHSGKTTIVQHLKHTTSHQRNPEQEQADESDELGLSYSYLDIRDDDDIAARVGIYQLATHAAYSNLIQFGLNAKTIADLLIVLVLDWTKPWSFVHTLQSWLSILEAEVEQLETQQPELMSSLRERQETFVRTYTDVGESTPVTGLQHHILLPLGQGCLVKNLGIPLIVVCAKSDAMSKLERDYKEEVFDFIQQTLRSTCLKYGASLFYVSRLRPETLSNMKQYILHKLLSNSSSNGFNAIQRISSSYQFTTKAQVVERDVIFIPSGWDSWGKIRIIKDSFDCSTMAGLSENGDTIAKRTYEDVIRRTSSDIGLSINTAITVEDEQDFLERLAEQLQAAGGVATTAATATNGMTSTTTLPSLASTTSLGGESLDDVSAKLAKLAKRPDPSKLKTAEQRSSSVADILHNASSTDSSAAGSQPSQNEVLANFFQNLLNKKSPTSATGPQRSIRAIKD</sequence>
<dbReference type="Gene3D" id="3.40.50.300">
    <property type="entry name" value="P-loop containing nucleotide triphosphate hydrolases"/>
    <property type="match status" value="1"/>
</dbReference>
<dbReference type="GO" id="GO:0005868">
    <property type="term" value="C:cytoplasmic dynein complex"/>
    <property type="evidence" value="ECO:0007669"/>
    <property type="project" value="InterPro"/>
</dbReference>
<name>A0A507CYB8_9FUNG</name>